<dbReference type="EMBL" id="JACJQL010000056">
    <property type="protein sequence ID" value="MBD2254545.1"/>
    <property type="molecule type" value="Genomic_DNA"/>
</dbReference>
<keyword evidence="4" id="KW-1185">Reference proteome</keyword>
<proteinExistence type="predicted"/>
<evidence type="ECO:0000313" key="3">
    <source>
        <dbReference type="EMBL" id="MBD2254545.1"/>
    </source>
</evidence>
<evidence type="ECO:0000313" key="4">
    <source>
        <dbReference type="Proteomes" id="UP000621307"/>
    </source>
</evidence>
<dbReference type="Pfam" id="PF18155">
    <property type="entry name" value="pPIWI_RE_Z"/>
    <property type="match status" value="1"/>
</dbReference>
<gene>
    <name evidence="3" type="ORF">H6G14_25205</name>
</gene>
<feature type="region of interest" description="Disordered" evidence="1">
    <location>
        <begin position="404"/>
        <end position="423"/>
    </location>
</feature>
<comment type="caution">
    <text evidence="3">The sequence shown here is derived from an EMBL/GenBank/DDBJ whole genome shotgun (WGS) entry which is preliminary data.</text>
</comment>
<evidence type="ECO:0000256" key="1">
    <source>
        <dbReference type="SAM" id="MobiDB-lite"/>
    </source>
</evidence>
<dbReference type="InterPro" id="IPR027417">
    <property type="entry name" value="P-loop_NTPase"/>
</dbReference>
<reference evidence="3 4" key="1">
    <citation type="journal article" date="2020" name="ISME J.">
        <title>Comparative genomics reveals insights into cyanobacterial evolution and habitat adaptation.</title>
        <authorList>
            <person name="Chen M.Y."/>
            <person name="Teng W.K."/>
            <person name="Zhao L."/>
            <person name="Hu C.X."/>
            <person name="Zhou Y.K."/>
            <person name="Han B.P."/>
            <person name="Song L.R."/>
            <person name="Shu W.S."/>
        </authorList>
    </citation>
    <scope>NUCLEOTIDE SEQUENCE [LARGE SCALE GENOMIC DNA]</scope>
    <source>
        <strain evidence="3 4">FACHB-3921</strain>
    </source>
</reference>
<accession>A0ABR8BNQ6</accession>
<feature type="domain" description="pPIWI-RE three-gene island" evidence="2">
    <location>
        <begin position="45"/>
        <end position="194"/>
    </location>
</feature>
<dbReference type="SUPFAM" id="SSF52540">
    <property type="entry name" value="P-loop containing nucleoside triphosphate hydrolases"/>
    <property type="match status" value="1"/>
</dbReference>
<sequence length="1188" mass="134410">MRDISQWSKPLREALRKSLELKAYVERTLPDTEANTQQREIARLAQLIAEVELGLTLLIEVAPDERATSVSALLLGYRFPVKALESQENWLLVQKARFYLVRRKGRQWERTLTEYIKLPEILRIFSITDLNEVPQLIPSSTYPQRLQLYRQTLSITPPHKKRKVKLATSGYWYAKVSHKGHTTVDVPINIPEAVANLALSPQVSFHRTRTGVNPSRQITLEQLLQDAQEMDEKLAQAEYEPENYHQRLTGIALKLYDLSIDDFQPCLPNTEITLDQLVHIVGLLNVGKSTLLDILIYHFAKQGYRCALLVNDVVAAVRIASLFREGLGILASPVLGSDRLQHLEKVYEPILATKGEEIATGATHPAWRWFSPVCPILALVQSEEKWEFGEEPCHNLYQKQATTKNSNSSAEVDEDFEDLEEGESEDKYTCPLYYKCPRHQLERDIATALVWVLTPASFIHTRVPPQVFTEKLTFAEAVYRECDFLFVDEADRVQVQFDEACAPDEVLVNSSGNSLLNQLGLKFATTIYNSDRRSMAAELVATAKRANDYAQIATDLILPRLHNQPKLVEWVGQNPFTGRSLFAHIIRDILETPETQENELSPKLKRAERSKERQKRIEAGLPPEEERQRRKKIMQTLEGFLQAPLNRRKGGELSDLALTLLSAENDARALTEVAEWLRKWLELLGISLTEKTQFEEVTHHLHLAILVTVLNDRLGFLVDNLNALMRARVLDLHDTSLALVYRPPRDYLPVVPSSPVGNILGFRYTRDRSNKSGGKLEYFRYVGVGRYLLLNFSHLFAVDSWDGPHTVLISGTSYAPGTPAYHIRQKPTILLEPATNNYTAGDAGIGESDFFFSSQRNAVGKYIALSGLPPDVRKIAANEMVKAICHNPGQANSFLDQLFATLSDQAKQDPKRWGDRQRLLLITNSYDEAELVESILKPLYRVVSTASSESDINLDGIATLRRDNAPAHLTGIRRGKIRDVAKLPTQIVIAPLMALERGHNILNENRIAAFGAAVFLSRPMPVPDDWQTTVQQLNNWALEKSSDVGLYEALQKRGDALTLTNVENEFYQYAVAKMLDLNCRAMSFQQLTSDERSILCWTQLVSVWQIIGRLVRGGVPCIVHFLDAKFAPKSVDSELDNEVTSLLVGMIKELQLAIELEDKQPWEKTLAKSLYGAFFNALKQTKDLHYDL</sequence>
<feature type="compositionally biased region" description="Basic and acidic residues" evidence="1">
    <location>
        <begin position="600"/>
        <end position="628"/>
    </location>
</feature>
<dbReference type="RefSeq" id="WP_190570765.1">
    <property type="nucleotide sequence ID" value="NZ_JACJQL010000056.1"/>
</dbReference>
<evidence type="ECO:0000259" key="2">
    <source>
        <dbReference type="Pfam" id="PF18155"/>
    </source>
</evidence>
<organism evidence="3 4">
    <name type="scientific">Nostoc parmelioides FACHB-3921</name>
    <dbReference type="NCBI Taxonomy" id="2692909"/>
    <lineage>
        <taxon>Bacteria</taxon>
        <taxon>Bacillati</taxon>
        <taxon>Cyanobacteriota</taxon>
        <taxon>Cyanophyceae</taxon>
        <taxon>Nostocales</taxon>
        <taxon>Nostocaceae</taxon>
        <taxon>Nostoc</taxon>
    </lineage>
</organism>
<dbReference type="InterPro" id="IPR055254">
    <property type="entry name" value="pPIWI_RE_Z"/>
</dbReference>
<feature type="region of interest" description="Disordered" evidence="1">
    <location>
        <begin position="596"/>
        <end position="628"/>
    </location>
</feature>
<feature type="compositionally biased region" description="Acidic residues" evidence="1">
    <location>
        <begin position="411"/>
        <end position="423"/>
    </location>
</feature>
<name>A0ABR8BNQ6_9NOSO</name>
<dbReference type="Proteomes" id="UP000621307">
    <property type="component" value="Unassembled WGS sequence"/>
</dbReference>
<protein>
    <recommendedName>
        <fullName evidence="2">pPIWI-RE three-gene island domain-containing protein</fullName>
    </recommendedName>
</protein>